<gene>
    <name evidence="2" type="ORF">EDM58_16270</name>
</gene>
<reference evidence="2 3" key="1">
    <citation type="submission" date="2018-10" db="EMBL/GenBank/DDBJ databases">
        <title>Phylogenomics of Brevibacillus.</title>
        <authorList>
            <person name="Dunlap C."/>
        </authorList>
    </citation>
    <scope>NUCLEOTIDE SEQUENCE [LARGE SCALE GENOMIC DNA]</scope>
    <source>
        <strain evidence="2 3">JCM 15085</strain>
    </source>
</reference>
<dbReference type="Proteomes" id="UP000281915">
    <property type="component" value="Unassembled WGS sequence"/>
</dbReference>
<accession>A0A3M8CPE5</accession>
<dbReference type="EMBL" id="RHHT01000032">
    <property type="protein sequence ID" value="RNB77177.1"/>
    <property type="molecule type" value="Genomic_DNA"/>
</dbReference>
<feature type="transmembrane region" description="Helical" evidence="1">
    <location>
        <begin position="28"/>
        <end position="46"/>
    </location>
</feature>
<organism evidence="2 3">
    <name type="scientific">Brevibacillus panacihumi</name>
    <dbReference type="NCBI Taxonomy" id="497735"/>
    <lineage>
        <taxon>Bacteria</taxon>
        <taxon>Bacillati</taxon>
        <taxon>Bacillota</taxon>
        <taxon>Bacilli</taxon>
        <taxon>Bacillales</taxon>
        <taxon>Paenibacillaceae</taxon>
        <taxon>Brevibacillus</taxon>
    </lineage>
</organism>
<evidence type="ECO:0000313" key="3">
    <source>
        <dbReference type="Proteomes" id="UP000281915"/>
    </source>
</evidence>
<dbReference type="RefSeq" id="WP_122914279.1">
    <property type="nucleotide sequence ID" value="NZ_RHHT01000032.1"/>
</dbReference>
<keyword evidence="1" id="KW-1133">Transmembrane helix</keyword>
<name>A0A3M8CPE5_9BACL</name>
<keyword evidence="1" id="KW-0812">Transmembrane</keyword>
<proteinExistence type="predicted"/>
<sequence length="71" mass="7562">MMTNAIQKLYAKTLVSLNNQRGAQAIEWIALAGVILAIFAAIQVVFQDDKNVGNAVSSTLSNIIKGISKGE</sequence>
<evidence type="ECO:0000313" key="2">
    <source>
        <dbReference type="EMBL" id="RNB77177.1"/>
    </source>
</evidence>
<protein>
    <submittedName>
        <fullName evidence="2">Uncharacterized protein</fullName>
    </submittedName>
</protein>
<evidence type="ECO:0000256" key="1">
    <source>
        <dbReference type="SAM" id="Phobius"/>
    </source>
</evidence>
<dbReference type="AlphaFoldDB" id="A0A3M8CPE5"/>
<comment type="caution">
    <text evidence="2">The sequence shown here is derived from an EMBL/GenBank/DDBJ whole genome shotgun (WGS) entry which is preliminary data.</text>
</comment>
<keyword evidence="1" id="KW-0472">Membrane</keyword>